<evidence type="ECO:0000313" key="3">
    <source>
        <dbReference type="Proteomes" id="UP000295765"/>
    </source>
</evidence>
<dbReference type="PANTHER" id="PTHR42834:SF1">
    <property type="entry name" value="ENDONUCLEASE_EXONUCLEASE_PHOSPHATASE FAMILY PROTEIN (AFU_ORTHOLOGUE AFUA_3G09210)"/>
    <property type="match status" value="1"/>
</dbReference>
<proteinExistence type="predicted"/>
<dbReference type="Proteomes" id="UP000295765">
    <property type="component" value="Unassembled WGS sequence"/>
</dbReference>
<dbReference type="GO" id="GO:0003824">
    <property type="term" value="F:catalytic activity"/>
    <property type="evidence" value="ECO:0007669"/>
    <property type="project" value="InterPro"/>
</dbReference>
<sequence>MPSERCIAFWNVENLFDQVDAPPERRPAKIAGNRELMKYLAGWDAAVLDRKLGQLSAIAAQLGDHGPDVLGVAEVENAHVVGLLAARLGAATGRRYQVVHHDTPDRRGIDVAFLYDAAVFEADPAAIFSREIQSHLATRELLQVTLRDRRGHELVLIGNHWPSRLGGEQESEAYRIVAAETLSYWHRRVRELKGVDVSLIALGDFNDEPFNRSLMQHAGAERSRTRLLNRRNGVDDTPYLLNLMWPALGTGQASHVYEGDPNVLDQILVARGLLNGKGPFQLVPDSARIEALPAMIRRGEYRAPRPFGAPSQGRDGYDPDGYADHFPVSVRVR</sequence>
<dbReference type="InterPro" id="IPR005135">
    <property type="entry name" value="Endo/exonuclease/phosphatase"/>
</dbReference>
<dbReference type="InterPro" id="IPR036691">
    <property type="entry name" value="Endo/exonu/phosph_ase_sf"/>
</dbReference>
<name>A0A4R2KUM2_9GAMM</name>
<reference evidence="2 3" key="1">
    <citation type="submission" date="2019-03" db="EMBL/GenBank/DDBJ databases">
        <title>Genomic Encyclopedia of Type Strains, Phase IV (KMG-IV): sequencing the most valuable type-strain genomes for metagenomic binning, comparative biology and taxonomic classification.</title>
        <authorList>
            <person name="Goeker M."/>
        </authorList>
    </citation>
    <scope>NUCLEOTIDE SEQUENCE [LARGE SCALE GENOMIC DNA]</scope>
    <source>
        <strain evidence="2 3">DSM 25287</strain>
    </source>
</reference>
<dbReference type="PANTHER" id="PTHR42834">
    <property type="entry name" value="ENDONUCLEASE/EXONUCLEASE/PHOSPHATASE FAMILY PROTEIN (AFU_ORTHOLOGUE AFUA_3G09210)"/>
    <property type="match status" value="1"/>
</dbReference>
<gene>
    <name evidence="2" type="ORF">EV699_1238</name>
</gene>
<dbReference type="Pfam" id="PF19580">
    <property type="entry name" value="Exo_endo_phos_3"/>
    <property type="match status" value="1"/>
</dbReference>
<evidence type="ECO:0000259" key="1">
    <source>
        <dbReference type="Pfam" id="PF19580"/>
    </source>
</evidence>
<keyword evidence="3" id="KW-1185">Reference proteome</keyword>
<dbReference type="Gene3D" id="3.60.10.10">
    <property type="entry name" value="Endonuclease/exonuclease/phosphatase"/>
    <property type="match status" value="1"/>
</dbReference>
<comment type="caution">
    <text evidence="2">The sequence shown here is derived from an EMBL/GenBank/DDBJ whole genome shotgun (WGS) entry which is preliminary data.</text>
</comment>
<feature type="domain" description="Endonuclease/exonuclease/phosphatase" evidence="1">
    <location>
        <begin position="6"/>
        <end position="332"/>
    </location>
</feature>
<evidence type="ECO:0000313" key="2">
    <source>
        <dbReference type="EMBL" id="TCO78131.1"/>
    </source>
</evidence>
<organism evidence="2 3">
    <name type="scientific">Plasticicumulans lactativorans</name>
    <dbReference type="NCBI Taxonomy" id="1133106"/>
    <lineage>
        <taxon>Bacteria</taxon>
        <taxon>Pseudomonadati</taxon>
        <taxon>Pseudomonadota</taxon>
        <taxon>Gammaproteobacteria</taxon>
        <taxon>Candidatus Competibacteraceae</taxon>
        <taxon>Plasticicumulans</taxon>
    </lineage>
</organism>
<dbReference type="RefSeq" id="WP_165904191.1">
    <property type="nucleotide sequence ID" value="NZ_SLWY01000023.1"/>
</dbReference>
<protein>
    <recommendedName>
        <fullName evidence="1">Endonuclease/exonuclease/phosphatase domain-containing protein</fullName>
    </recommendedName>
</protein>
<dbReference type="SUPFAM" id="SSF56219">
    <property type="entry name" value="DNase I-like"/>
    <property type="match status" value="1"/>
</dbReference>
<accession>A0A4R2KUM2</accession>
<dbReference type="EMBL" id="SLWY01000023">
    <property type="protein sequence ID" value="TCO78131.1"/>
    <property type="molecule type" value="Genomic_DNA"/>
</dbReference>
<dbReference type="AlphaFoldDB" id="A0A4R2KUM2"/>